<evidence type="ECO:0000313" key="2">
    <source>
        <dbReference type="EMBL" id="AML53248.1"/>
    </source>
</evidence>
<dbReference type="InterPro" id="IPR002634">
    <property type="entry name" value="BolA"/>
</dbReference>
<proteinExistence type="inferred from homology"/>
<name>A0A126V4L0_9RHOB</name>
<dbReference type="Pfam" id="PF01722">
    <property type="entry name" value="BolA"/>
    <property type="match status" value="1"/>
</dbReference>
<gene>
    <name evidence="2" type="ORF">RC74_20095</name>
</gene>
<evidence type="ECO:0000256" key="1">
    <source>
        <dbReference type="RuleBase" id="RU003860"/>
    </source>
</evidence>
<sequence>MSIENEITAKLAAEFAPVALEVINESHLHAGHSGDDGSGESHFRVVIQSAAFTPMSRVARHRAVHTALGKDLVARIHALSLDITPVA</sequence>
<dbReference type="OrthoDB" id="9811118at2"/>
<dbReference type="EMBL" id="CP014327">
    <property type="protein sequence ID" value="AML53248.1"/>
    <property type="molecule type" value="Genomic_DNA"/>
</dbReference>
<dbReference type="PIRSF" id="PIRSF003113">
    <property type="entry name" value="BolA"/>
    <property type="match status" value="1"/>
</dbReference>
<dbReference type="PANTHER" id="PTHR46230">
    <property type="match status" value="1"/>
</dbReference>
<organism evidence="2 3">
    <name type="scientific">Falsihalocynthiibacter arcticus</name>
    <dbReference type="NCBI Taxonomy" id="1579316"/>
    <lineage>
        <taxon>Bacteria</taxon>
        <taxon>Pseudomonadati</taxon>
        <taxon>Pseudomonadota</taxon>
        <taxon>Alphaproteobacteria</taxon>
        <taxon>Rhodobacterales</taxon>
        <taxon>Roseobacteraceae</taxon>
        <taxon>Falsihalocynthiibacter</taxon>
    </lineage>
</organism>
<comment type="similarity">
    <text evidence="1">Belongs to the BolA/IbaG family.</text>
</comment>
<dbReference type="SUPFAM" id="SSF82657">
    <property type="entry name" value="BolA-like"/>
    <property type="match status" value="1"/>
</dbReference>
<dbReference type="Proteomes" id="UP000070371">
    <property type="component" value="Chromosome"/>
</dbReference>
<dbReference type="AlphaFoldDB" id="A0A126V4L0"/>
<dbReference type="STRING" id="1579316.RC74_20095"/>
<evidence type="ECO:0000313" key="3">
    <source>
        <dbReference type="Proteomes" id="UP000070371"/>
    </source>
</evidence>
<protein>
    <submittedName>
        <fullName evidence="2">BolA family transcriptional regulator</fullName>
    </submittedName>
</protein>
<dbReference type="KEGG" id="hat:RC74_20095"/>
<dbReference type="PANTHER" id="PTHR46230:SF7">
    <property type="entry name" value="BOLA-LIKE PROTEIN 1"/>
    <property type="match status" value="1"/>
</dbReference>
<accession>A0A126V4L0</accession>
<keyword evidence="3" id="KW-1185">Reference proteome</keyword>
<dbReference type="RefSeq" id="WP_039001334.1">
    <property type="nucleotide sequence ID" value="NZ_CP014327.1"/>
</dbReference>
<dbReference type="Gene3D" id="3.30.300.90">
    <property type="entry name" value="BolA-like"/>
    <property type="match status" value="1"/>
</dbReference>
<dbReference type="InterPro" id="IPR036065">
    <property type="entry name" value="BolA-like_sf"/>
</dbReference>
<reference evidence="2 3" key="1">
    <citation type="submission" date="2016-02" db="EMBL/GenBank/DDBJ databases">
        <title>Complete genome sequence of Halocynthiibacter arcticus PAMC 20958t from arctic marine sediment.</title>
        <authorList>
            <person name="Lee Y.M."/>
            <person name="Baek K."/>
            <person name="Lee H.K."/>
            <person name="Shin S.C."/>
        </authorList>
    </citation>
    <scope>NUCLEOTIDE SEQUENCE [LARGE SCALE GENOMIC DNA]</scope>
    <source>
        <strain evidence="2">PAMC 20958</strain>
    </source>
</reference>
<dbReference type="GO" id="GO:0016226">
    <property type="term" value="P:iron-sulfur cluster assembly"/>
    <property type="evidence" value="ECO:0007669"/>
    <property type="project" value="TreeGrafter"/>
</dbReference>